<evidence type="ECO:0000256" key="3">
    <source>
        <dbReference type="ARBA" id="ARBA00023125"/>
    </source>
</evidence>
<keyword evidence="7" id="KW-1185">Reference proteome</keyword>
<dbReference type="PANTHER" id="PTHR30118:SF15">
    <property type="entry name" value="TRANSCRIPTIONAL REGULATORY PROTEIN"/>
    <property type="match status" value="1"/>
</dbReference>
<protein>
    <submittedName>
        <fullName evidence="6">DNA-binding transcriptional LysR family regulator</fullName>
    </submittedName>
</protein>
<dbReference type="PANTHER" id="PTHR30118">
    <property type="entry name" value="HTH-TYPE TRANSCRIPTIONAL REGULATOR LEUO-RELATED"/>
    <property type="match status" value="1"/>
</dbReference>
<dbReference type="SUPFAM" id="SSF53850">
    <property type="entry name" value="Periplasmic binding protein-like II"/>
    <property type="match status" value="1"/>
</dbReference>
<reference evidence="6 7" key="1">
    <citation type="submission" date="2020-03" db="EMBL/GenBank/DDBJ databases">
        <title>Sequencing the genomes of 1000 actinobacteria strains.</title>
        <authorList>
            <person name="Klenk H.-P."/>
        </authorList>
    </citation>
    <scope>NUCLEOTIDE SEQUENCE [LARGE SCALE GENOMIC DNA]</scope>
    <source>
        <strain evidence="6 7">DSM 18964</strain>
    </source>
</reference>
<dbReference type="RefSeq" id="WP_167949637.1">
    <property type="nucleotide sequence ID" value="NZ_BAAAPQ010000026.1"/>
</dbReference>
<dbReference type="EMBL" id="JAATJN010000001">
    <property type="protein sequence ID" value="NJC55636.1"/>
    <property type="molecule type" value="Genomic_DNA"/>
</dbReference>
<dbReference type="Gene3D" id="3.40.190.10">
    <property type="entry name" value="Periplasmic binding protein-like II"/>
    <property type="match status" value="2"/>
</dbReference>
<dbReference type="InterPro" id="IPR000847">
    <property type="entry name" value="LysR_HTH_N"/>
</dbReference>
<dbReference type="AlphaFoldDB" id="A0A846RUI9"/>
<accession>A0A846RUI9</accession>
<dbReference type="Pfam" id="PF03466">
    <property type="entry name" value="LysR_substrate"/>
    <property type="match status" value="1"/>
</dbReference>
<gene>
    <name evidence="6" type="ORF">BKA07_000671</name>
</gene>
<keyword evidence="4" id="KW-0804">Transcription</keyword>
<evidence type="ECO:0000256" key="1">
    <source>
        <dbReference type="ARBA" id="ARBA00009437"/>
    </source>
</evidence>
<sequence>MDLNLLRIFIAVYETRSLTEAANRLFLTQPAVSQALGRLRRSLDDSLFERSGRGMAPTPLAHSVYPELHESLLAIDRTLDAVHGFDPESSGHHFRIAMSELGEVGYFPALYSAVCDTAPNVTVEVVPIDMSQLSAWLSHGTIDLAISPMLPKGNFDQRLLKTENYVALMNQNNGLATGELTVAQLLDAERAIVAGDSGAPNLRAAFTRVGGGWEGAVTVHRFSSLPPLLSVCESLLAIVPESIADGWSTTWPLKWRPLPFDLPPAEISLLRRTTLQHTSALDWLHRTVLRALSGDPGEFSAIGASPQPEP</sequence>
<evidence type="ECO:0000313" key="7">
    <source>
        <dbReference type="Proteomes" id="UP000576792"/>
    </source>
</evidence>
<dbReference type="InterPro" id="IPR036388">
    <property type="entry name" value="WH-like_DNA-bd_sf"/>
</dbReference>
<dbReference type="InterPro" id="IPR005119">
    <property type="entry name" value="LysR_subst-bd"/>
</dbReference>
<proteinExistence type="inferred from homology"/>
<comment type="caution">
    <text evidence="6">The sequence shown here is derived from an EMBL/GenBank/DDBJ whole genome shotgun (WGS) entry which is preliminary data.</text>
</comment>
<dbReference type="SUPFAM" id="SSF46785">
    <property type="entry name" value="Winged helix' DNA-binding domain"/>
    <property type="match status" value="1"/>
</dbReference>
<evidence type="ECO:0000259" key="5">
    <source>
        <dbReference type="PROSITE" id="PS50931"/>
    </source>
</evidence>
<dbReference type="InterPro" id="IPR036390">
    <property type="entry name" value="WH_DNA-bd_sf"/>
</dbReference>
<comment type="similarity">
    <text evidence="1">Belongs to the LysR transcriptional regulatory family.</text>
</comment>
<dbReference type="Gene3D" id="1.10.10.10">
    <property type="entry name" value="Winged helix-like DNA-binding domain superfamily/Winged helix DNA-binding domain"/>
    <property type="match status" value="1"/>
</dbReference>
<name>A0A846RUI9_9MICO</name>
<dbReference type="InterPro" id="IPR050389">
    <property type="entry name" value="LysR-type_TF"/>
</dbReference>
<keyword evidence="2" id="KW-0805">Transcription regulation</keyword>
<dbReference type="PRINTS" id="PR00039">
    <property type="entry name" value="HTHLYSR"/>
</dbReference>
<evidence type="ECO:0000256" key="4">
    <source>
        <dbReference type="ARBA" id="ARBA00023163"/>
    </source>
</evidence>
<evidence type="ECO:0000256" key="2">
    <source>
        <dbReference type="ARBA" id="ARBA00023015"/>
    </source>
</evidence>
<evidence type="ECO:0000313" key="6">
    <source>
        <dbReference type="EMBL" id="NJC55636.1"/>
    </source>
</evidence>
<dbReference type="GO" id="GO:0003700">
    <property type="term" value="F:DNA-binding transcription factor activity"/>
    <property type="evidence" value="ECO:0007669"/>
    <property type="project" value="InterPro"/>
</dbReference>
<feature type="domain" description="HTH lysR-type" evidence="5">
    <location>
        <begin position="1"/>
        <end position="58"/>
    </location>
</feature>
<organism evidence="6 7">
    <name type="scientific">Brevibacterium marinum</name>
    <dbReference type="NCBI Taxonomy" id="418643"/>
    <lineage>
        <taxon>Bacteria</taxon>
        <taxon>Bacillati</taxon>
        <taxon>Actinomycetota</taxon>
        <taxon>Actinomycetes</taxon>
        <taxon>Micrococcales</taxon>
        <taxon>Brevibacteriaceae</taxon>
        <taxon>Brevibacterium</taxon>
    </lineage>
</organism>
<dbReference type="GO" id="GO:0003677">
    <property type="term" value="F:DNA binding"/>
    <property type="evidence" value="ECO:0007669"/>
    <property type="project" value="UniProtKB-KW"/>
</dbReference>
<dbReference type="Proteomes" id="UP000576792">
    <property type="component" value="Unassembled WGS sequence"/>
</dbReference>
<keyword evidence="3 6" id="KW-0238">DNA-binding</keyword>
<dbReference type="Pfam" id="PF00126">
    <property type="entry name" value="HTH_1"/>
    <property type="match status" value="1"/>
</dbReference>
<dbReference type="PROSITE" id="PS50931">
    <property type="entry name" value="HTH_LYSR"/>
    <property type="match status" value="1"/>
</dbReference>